<evidence type="ECO:0000313" key="5">
    <source>
        <dbReference type="Proteomes" id="UP001495147"/>
    </source>
</evidence>
<dbReference type="SUPFAM" id="SSF49899">
    <property type="entry name" value="Concanavalin A-like lectins/glucanases"/>
    <property type="match status" value="1"/>
</dbReference>
<name>A0ABV0FZU6_9BURK</name>
<dbReference type="Pfam" id="PF00722">
    <property type="entry name" value="Glyco_hydro_16"/>
    <property type="match status" value="1"/>
</dbReference>
<sequence>MLKNVKTLAVITAALVGSFANVAQAADDIALPKDYRLVWADEFNGKGLPDPSRWAYDTEANKTGWYNHEKQYYSGPRLENAEVKGGVLRITARKEARQDQPDWGGQDYSSTRLITRGKADWLYGFFEIRAKLPCGKGTWPAIWFLGTGGKWPDDGELDLLEQIGHAPDHVFSTTHTKAGNGGQGVSGGRRLATACSQFHRYQMHWTENEVRFGIDGHTHFRYTRQDTGSPEGNARVWPFDKPQYLILNLAMGGDLGGAIDDAALPRTFEVDYVRVYQPSPK</sequence>
<keyword evidence="4" id="KW-0378">Hydrolase</keyword>
<evidence type="ECO:0000313" key="4">
    <source>
        <dbReference type="EMBL" id="MEO3690937.1"/>
    </source>
</evidence>
<feature type="chain" id="PRO_5045177648" evidence="2">
    <location>
        <begin position="26"/>
        <end position="281"/>
    </location>
</feature>
<comment type="similarity">
    <text evidence="1">Belongs to the glycosyl hydrolase 16 family.</text>
</comment>
<dbReference type="Proteomes" id="UP001495147">
    <property type="component" value="Unassembled WGS sequence"/>
</dbReference>
<dbReference type="PANTHER" id="PTHR10963:SF55">
    <property type="entry name" value="GLYCOSIDE HYDROLASE FAMILY 16 PROTEIN"/>
    <property type="match status" value="1"/>
</dbReference>
<keyword evidence="2" id="KW-0732">Signal</keyword>
<dbReference type="InterPro" id="IPR000757">
    <property type="entry name" value="Beta-glucanase-like"/>
</dbReference>
<protein>
    <submittedName>
        <fullName evidence="4">Glycoside hydrolase family 16 protein</fullName>
    </submittedName>
</protein>
<dbReference type="InterPro" id="IPR050546">
    <property type="entry name" value="Glycosyl_Hydrlase_16"/>
</dbReference>
<dbReference type="PROSITE" id="PS51762">
    <property type="entry name" value="GH16_2"/>
    <property type="match status" value="1"/>
</dbReference>
<keyword evidence="5" id="KW-1185">Reference proteome</keyword>
<dbReference type="CDD" id="cd08023">
    <property type="entry name" value="GH16_laminarinase_like"/>
    <property type="match status" value="1"/>
</dbReference>
<evidence type="ECO:0000256" key="1">
    <source>
        <dbReference type="ARBA" id="ARBA00006865"/>
    </source>
</evidence>
<reference evidence="4 5" key="1">
    <citation type="submission" date="2024-05" db="EMBL/GenBank/DDBJ databases">
        <title>Roseateles sp. DJS-2-20 16S ribosomal RNA gene Genome sequencing and assembly.</title>
        <authorList>
            <person name="Woo H."/>
        </authorList>
    </citation>
    <scope>NUCLEOTIDE SEQUENCE [LARGE SCALE GENOMIC DNA]</scope>
    <source>
        <strain evidence="4 5">DJS-2-20</strain>
    </source>
</reference>
<gene>
    <name evidence="4" type="ORF">ABDJ85_05600</name>
</gene>
<evidence type="ECO:0000256" key="2">
    <source>
        <dbReference type="SAM" id="SignalP"/>
    </source>
</evidence>
<dbReference type="EMBL" id="JBDPZD010000001">
    <property type="protein sequence ID" value="MEO3690937.1"/>
    <property type="molecule type" value="Genomic_DNA"/>
</dbReference>
<feature type="domain" description="GH16" evidence="3">
    <location>
        <begin position="41"/>
        <end position="281"/>
    </location>
</feature>
<evidence type="ECO:0000259" key="3">
    <source>
        <dbReference type="PROSITE" id="PS51762"/>
    </source>
</evidence>
<dbReference type="GO" id="GO:0016787">
    <property type="term" value="F:hydrolase activity"/>
    <property type="evidence" value="ECO:0007669"/>
    <property type="project" value="UniProtKB-KW"/>
</dbReference>
<accession>A0ABV0FZU6</accession>
<dbReference type="Gene3D" id="2.60.120.200">
    <property type="match status" value="1"/>
</dbReference>
<feature type="signal peptide" evidence="2">
    <location>
        <begin position="1"/>
        <end position="25"/>
    </location>
</feature>
<proteinExistence type="inferred from homology"/>
<dbReference type="InterPro" id="IPR013320">
    <property type="entry name" value="ConA-like_dom_sf"/>
</dbReference>
<comment type="caution">
    <text evidence="4">The sequence shown here is derived from an EMBL/GenBank/DDBJ whole genome shotgun (WGS) entry which is preliminary data.</text>
</comment>
<organism evidence="4 5">
    <name type="scientific">Roseateles paludis</name>
    <dbReference type="NCBI Taxonomy" id="3145238"/>
    <lineage>
        <taxon>Bacteria</taxon>
        <taxon>Pseudomonadati</taxon>
        <taxon>Pseudomonadota</taxon>
        <taxon>Betaproteobacteria</taxon>
        <taxon>Burkholderiales</taxon>
        <taxon>Sphaerotilaceae</taxon>
        <taxon>Roseateles</taxon>
    </lineage>
</organism>
<dbReference type="PANTHER" id="PTHR10963">
    <property type="entry name" value="GLYCOSYL HYDROLASE-RELATED"/>
    <property type="match status" value="1"/>
</dbReference>
<dbReference type="RefSeq" id="WP_347703751.1">
    <property type="nucleotide sequence ID" value="NZ_JBDPZD010000001.1"/>
</dbReference>